<dbReference type="eggNOG" id="COG3497">
    <property type="taxonomic scope" value="Bacteria"/>
</dbReference>
<dbReference type="EMBL" id="AFWV01000005">
    <property type="protein sequence ID" value="EGV18812.1"/>
    <property type="molecule type" value="Genomic_DNA"/>
</dbReference>
<reference evidence="3 4" key="1">
    <citation type="submission" date="2011-06" db="EMBL/GenBank/DDBJ databases">
        <title>The draft genome of Thiocapsa marina 5811.</title>
        <authorList>
            <consortium name="US DOE Joint Genome Institute (JGI-PGF)"/>
            <person name="Lucas S."/>
            <person name="Han J."/>
            <person name="Cheng J.-F."/>
            <person name="Goodwin L."/>
            <person name="Pitluck S."/>
            <person name="Peters L."/>
            <person name="Land M.L."/>
            <person name="Hauser L."/>
            <person name="Vogl K."/>
            <person name="Liu Z."/>
            <person name="Imhoff J."/>
            <person name="Thiel V."/>
            <person name="Frigaard N.-U."/>
            <person name="Bryant D."/>
            <person name="Woyke T.J."/>
        </authorList>
    </citation>
    <scope>NUCLEOTIDE SEQUENCE [LARGE SCALE GENOMIC DNA]</scope>
    <source>
        <strain evidence="3 4">5811</strain>
    </source>
</reference>
<feature type="domain" description="Tail sheath protein C-terminal" evidence="2">
    <location>
        <begin position="576"/>
        <end position="678"/>
    </location>
</feature>
<name>F9U9L4_9GAMM</name>
<dbReference type="Gene3D" id="3.40.50.11780">
    <property type="match status" value="2"/>
</dbReference>
<organism evidence="3 4">
    <name type="scientific">Thiocapsa marina 5811</name>
    <dbReference type="NCBI Taxonomy" id="768671"/>
    <lineage>
        <taxon>Bacteria</taxon>
        <taxon>Pseudomonadati</taxon>
        <taxon>Pseudomonadota</taxon>
        <taxon>Gammaproteobacteria</taxon>
        <taxon>Chromatiales</taxon>
        <taxon>Chromatiaceae</taxon>
        <taxon>Thiocapsa</taxon>
    </lineage>
</organism>
<accession>F9U9L4</accession>
<dbReference type="OrthoDB" id="9767864at2"/>
<gene>
    <name evidence="3" type="ORF">ThimaDRAFT_1616</name>
</gene>
<evidence type="ECO:0000259" key="2">
    <source>
        <dbReference type="Pfam" id="PF17482"/>
    </source>
</evidence>
<keyword evidence="4" id="KW-1185">Reference proteome</keyword>
<evidence type="ECO:0000256" key="1">
    <source>
        <dbReference type="ARBA" id="ARBA00008005"/>
    </source>
</evidence>
<protein>
    <submittedName>
        <fullName evidence="3">Putative phage tail sheath protein FI</fullName>
    </submittedName>
</protein>
<dbReference type="PANTHER" id="PTHR35861">
    <property type="match status" value="1"/>
</dbReference>
<dbReference type="PANTHER" id="PTHR35861:SF1">
    <property type="entry name" value="PHAGE TAIL SHEATH PROTEIN"/>
    <property type="match status" value="1"/>
</dbReference>
<dbReference type="InterPro" id="IPR020287">
    <property type="entry name" value="Tail_sheath_C"/>
</dbReference>
<dbReference type="InterPro" id="IPR052042">
    <property type="entry name" value="Tail_sheath_structural"/>
</dbReference>
<comment type="similarity">
    <text evidence="1">Belongs to the myoviridae tail sheath protein family.</text>
</comment>
<evidence type="ECO:0000313" key="4">
    <source>
        <dbReference type="Proteomes" id="UP000005459"/>
    </source>
</evidence>
<dbReference type="Proteomes" id="UP000005459">
    <property type="component" value="Unassembled WGS sequence"/>
</dbReference>
<dbReference type="PATRIC" id="fig|768671.3.peg.1716"/>
<proteinExistence type="inferred from homology"/>
<dbReference type="RefSeq" id="WP_007192493.1">
    <property type="nucleotide sequence ID" value="NZ_AFWV01000005.1"/>
</dbReference>
<evidence type="ECO:0000313" key="3">
    <source>
        <dbReference type="EMBL" id="EGV18812.1"/>
    </source>
</evidence>
<dbReference type="Pfam" id="PF17482">
    <property type="entry name" value="Phage_sheath_1C"/>
    <property type="match status" value="1"/>
</dbReference>
<sequence>MYRTPGVYIVEKNAFANSIVQVPTAIPVFIGYTEKAVRGRESLTDKPTRISSMAEFERFFGGAHLSGVVSEDNDSFAASLERYLLYPAMRLFFANGGGACWIVSVGTYGASVSIDAERLRVPLADKGILERELEPSMVVVPDAVSLTSEDCTGVAEAILKHCNKTGARFGILDVYDGDKPRTNDATDDVIDKFRKVSGALKYGAAYYPWLKTAVFSARDIDYRVLDEALRKRILWEAYLDGEGFDATKGGTKRPIEPTALIDIAGTIRDDGKDNFKFELGTIGGLGVTQLTKWYDVEGVVGKITSHVTPTLPSGDAISNQQAADAREVFSALLLSEFTRNTDLPLPQLTFLESATTLETKAREIVDSGATVEGTAITFEVGTNPTGIAAITDLSSLKGGAQKWSEAVTPSGVSGELQEPLKSKAKDEFKRLLVGKALRTIQEGPADASVKLSTDIEGNPDYGGLDDEIRRQAHSELLNRNKRYAEAMSDALAALNCLPPSGAMAGIYARVDKAEGVHRAPANVGIALAVEPAVKINDDEQMELNAPTQGGKAVNALRTFQGTGLTVWGARTLDGNSQDWRYINVRRTMIMIRQSVKNAVKDFVFAPNTPLTWSRIESMISGFLYTQWRAEALVGDAPEDAYYVLVGEDAGTTQDDIRNGLLLVKVGLNFSRPAEFIEIEFTQMQAIA</sequence>
<dbReference type="STRING" id="768671.ThimaDRAFT_1616"/>
<dbReference type="AlphaFoldDB" id="F9U9L4"/>